<proteinExistence type="predicted"/>
<evidence type="ECO:0000256" key="1">
    <source>
        <dbReference type="SAM" id="Phobius"/>
    </source>
</evidence>
<keyword evidence="1" id="KW-0472">Membrane</keyword>
<dbReference type="AlphaFoldDB" id="A0A5M6DMP4"/>
<dbReference type="Proteomes" id="UP000323426">
    <property type="component" value="Unassembled WGS sequence"/>
</dbReference>
<evidence type="ECO:0000313" key="3">
    <source>
        <dbReference type="Proteomes" id="UP000323426"/>
    </source>
</evidence>
<feature type="transmembrane region" description="Helical" evidence="1">
    <location>
        <begin position="34"/>
        <end position="60"/>
    </location>
</feature>
<dbReference type="EMBL" id="VWSF01000002">
    <property type="protein sequence ID" value="KAA5548791.1"/>
    <property type="molecule type" value="Genomic_DNA"/>
</dbReference>
<feature type="transmembrane region" description="Helical" evidence="1">
    <location>
        <begin position="229"/>
        <end position="247"/>
    </location>
</feature>
<keyword evidence="1" id="KW-0812">Transmembrane</keyword>
<keyword evidence="3" id="KW-1185">Reference proteome</keyword>
<reference evidence="2 3" key="1">
    <citation type="submission" date="2019-09" db="EMBL/GenBank/DDBJ databases">
        <title>Genome sequence and assembly of Adhaeribacter sp.</title>
        <authorList>
            <person name="Chhetri G."/>
        </authorList>
    </citation>
    <scope>NUCLEOTIDE SEQUENCE [LARGE SCALE GENOMIC DNA]</scope>
    <source>
        <strain evidence="2 3">DK36</strain>
    </source>
</reference>
<feature type="transmembrane region" description="Helical" evidence="1">
    <location>
        <begin position="116"/>
        <end position="135"/>
    </location>
</feature>
<feature type="transmembrane region" description="Helical" evidence="1">
    <location>
        <begin position="155"/>
        <end position="180"/>
    </location>
</feature>
<evidence type="ECO:0000313" key="2">
    <source>
        <dbReference type="EMBL" id="KAA5548791.1"/>
    </source>
</evidence>
<feature type="transmembrane region" description="Helical" evidence="1">
    <location>
        <begin position="187"/>
        <end position="209"/>
    </location>
</feature>
<accession>A0A5M6DMP4</accession>
<sequence>MKNNLLDSVHLISASDLDTAKATKKDKYSLTPKAVAKFLLLIILLLFIAHVVALTLNFTIPESNRVVILLDKYFNFNNEANFPSFISAINLLAAAGLIFYIRRISENTASRNNKRFWFVLGCIFVFLCFDEATQIHEEIILTIRSRVPDLPGFLYYAWVIPYSVLFLGVVVYCFRFVLALPVKTRNLFFLAGFLFVSGAIGCELIEGYIEKFYGRNLVYNLFTTIEESLEMVSIVIFIYALLDYITLQKSKLTLKFKSKS</sequence>
<name>A0A5M6DMP4_9BACT</name>
<organism evidence="2 3">
    <name type="scientific">Adhaeribacter rhizoryzae</name>
    <dbReference type="NCBI Taxonomy" id="2607907"/>
    <lineage>
        <taxon>Bacteria</taxon>
        <taxon>Pseudomonadati</taxon>
        <taxon>Bacteroidota</taxon>
        <taxon>Cytophagia</taxon>
        <taxon>Cytophagales</taxon>
        <taxon>Hymenobacteraceae</taxon>
        <taxon>Adhaeribacter</taxon>
    </lineage>
</organism>
<gene>
    <name evidence="2" type="ORF">F0145_04570</name>
</gene>
<comment type="caution">
    <text evidence="2">The sequence shown here is derived from an EMBL/GenBank/DDBJ whole genome shotgun (WGS) entry which is preliminary data.</text>
</comment>
<dbReference type="RefSeq" id="WP_150087118.1">
    <property type="nucleotide sequence ID" value="NZ_VWSF01000002.1"/>
</dbReference>
<keyword evidence="1" id="KW-1133">Transmembrane helix</keyword>
<feature type="transmembrane region" description="Helical" evidence="1">
    <location>
        <begin position="80"/>
        <end position="101"/>
    </location>
</feature>
<protein>
    <submittedName>
        <fullName evidence="2">Multidrug transporter</fullName>
    </submittedName>
</protein>